<dbReference type="EMBL" id="JACHFL010000006">
    <property type="protein sequence ID" value="MBB5363660.1"/>
    <property type="molecule type" value="Genomic_DNA"/>
</dbReference>
<reference evidence="1 2" key="1">
    <citation type="submission" date="2020-08" db="EMBL/GenBank/DDBJ databases">
        <title>Genomic Encyclopedia of Type Strains, Phase IV (KMG-IV): sequencing the most valuable type-strain genomes for metagenomic binning, comparative biology and taxonomic classification.</title>
        <authorList>
            <person name="Goeker M."/>
        </authorList>
    </citation>
    <scope>NUCLEOTIDE SEQUENCE [LARGE SCALE GENOMIC DNA]</scope>
    <source>
        <strain evidence="1 2">DSM 27939</strain>
    </source>
</reference>
<gene>
    <name evidence="1" type="ORF">HNQ08_002766</name>
</gene>
<evidence type="ECO:0000313" key="2">
    <source>
        <dbReference type="Proteomes" id="UP000552709"/>
    </source>
</evidence>
<protein>
    <submittedName>
        <fullName evidence="1">Uncharacterized protein</fullName>
    </submittedName>
</protein>
<comment type="caution">
    <text evidence="1">The sequence shown here is derived from an EMBL/GenBank/DDBJ whole genome shotgun (WGS) entry which is preliminary data.</text>
</comment>
<name>A0A7W8NFF8_9DEIO</name>
<proteinExistence type="predicted"/>
<dbReference type="Proteomes" id="UP000552709">
    <property type="component" value="Unassembled WGS sequence"/>
</dbReference>
<dbReference type="AlphaFoldDB" id="A0A7W8NFF8"/>
<accession>A0A7W8NFF8</accession>
<organism evidence="1 2">
    <name type="scientific">Deinococcus humi</name>
    <dbReference type="NCBI Taxonomy" id="662880"/>
    <lineage>
        <taxon>Bacteria</taxon>
        <taxon>Thermotogati</taxon>
        <taxon>Deinococcota</taxon>
        <taxon>Deinococci</taxon>
        <taxon>Deinococcales</taxon>
        <taxon>Deinococcaceae</taxon>
        <taxon>Deinococcus</taxon>
    </lineage>
</organism>
<keyword evidence="2" id="KW-1185">Reference proteome</keyword>
<evidence type="ECO:0000313" key="1">
    <source>
        <dbReference type="EMBL" id="MBB5363660.1"/>
    </source>
</evidence>
<sequence>MGPYDYDLIFRGGEPLFTEKVLEQLIGQAFHSQHQETFPHQVFALVEGQWWRMMIDGPMLYMQRWDQAPEAWDIPEDEVSFPLRDLGEELELGGETLSGWSYGVRHHAPSLSLNFQNGRQITFFSTDGESWSSFELSRWEVSRLK</sequence>
<dbReference type="RefSeq" id="WP_184132953.1">
    <property type="nucleotide sequence ID" value="NZ_JACHFL010000006.1"/>
</dbReference>